<evidence type="ECO:0000313" key="3">
    <source>
        <dbReference type="Proteomes" id="UP000249324"/>
    </source>
</evidence>
<gene>
    <name evidence="2" type="ORF">DIU77_012390</name>
</gene>
<organism evidence="2 3">
    <name type="scientific">Thermocrispum agreste</name>
    <dbReference type="NCBI Taxonomy" id="37925"/>
    <lineage>
        <taxon>Bacteria</taxon>
        <taxon>Bacillati</taxon>
        <taxon>Actinomycetota</taxon>
        <taxon>Actinomycetes</taxon>
        <taxon>Pseudonocardiales</taxon>
        <taxon>Pseudonocardiaceae</taxon>
        <taxon>Thermocrispum</taxon>
    </lineage>
</organism>
<protein>
    <submittedName>
        <fullName evidence="2">Uncharacterized protein</fullName>
    </submittedName>
</protein>
<name>A0ABD6FHT7_9PSEU</name>
<dbReference type="EMBL" id="QGUI02000158">
    <property type="protein sequence ID" value="MFO7193033.1"/>
    <property type="molecule type" value="Genomic_DNA"/>
</dbReference>
<evidence type="ECO:0000313" key="2">
    <source>
        <dbReference type="EMBL" id="MFO7193033.1"/>
    </source>
</evidence>
<reference evidence="2 3" key="1">
    <citation type="journal article" date="2021" name="BMC Genomics">
        <title>Genome-resolved metagenome and metatranscriptome analyses of thermophilic composting reveal key bacterial players and their metabolic interactions.</title>
        <authorList>
            <person name="Braga L.P.P."/>
            <person name="Pereira R.V."/>
            <person name="Martins L.F."/>
            <person name="Moura L.M.S."/>
            <person name="Sanchez F.B."/>
            <person name="Patane J.S.L."/>
            <person name="da Silva A.M."/>
            <person name="Setubal J.C."/>
        </authorList>
    </citation>
    <scope>NUCLEOTIDE SEQUENCE [LARGE SCALE GENOMIC DNA]</scope>
    <source>
        <strain evidence="2">ZC4RG45</strain>
    </source>
</reference>
<dbReference type="Proteomes" id="UP000249324">
    <property type="component" value="Unassembled WGS sequence"/>
</dbReference>
<accession>A0ABD6FHT7</accession>
<keyword evidence="1" id="KW-1133">Transmembrane helix</keyword>
<evidence type="ECO:0000256" key="1">
    <source>
        <dbReference type="SAM" id="Phobius"/>
    </source>
</evidence>
<comment type="caution">
    <text evidence="2">The sequence shown here is derived from an EMBL/GenBank/DDBJ whole genome shotgun (WGS) entry which is preliminary data.</text>
</comment>
<sequence>MPLSLLVVLGVLGLLTGVAAPEVGLAGVERATAGRASNRRAVSATRVVSAILLVLIWTLLAAVL</sequence>
<dbReference type="AlphaFoldDB" id="A0ABD6FHT7"/>
<keyword evidence="1" id="KW-0812">Transmembrane</keyword>
<proteinExistence type="predicted"/>
<keyword evidence="1" id="KW-0472">Membrane</keyword>
<feature type="transmembrane region" description="Helical" evidence="1">
    <location>
        <begin position="43"/>
        <end position="63"/>
    </location>
</feature>